<dbReference type="CDD" id="cd16325">
    <property type="entry name" value="LolA"/>
    <property type="match status" value="1"/>
</dbReference>
<dbReference type="STRING" id="56780.SYN_00884"/>
<dbReference type="Gene3D" id="2.50.20.10">
    <property type="entry name" value="Lipoprotein localisation LolA/LolB/LppX"/>
    <property type="match status" value="1"/>
</dbReference>
<dbReference type="PANTHER" id="PTHR35869:SF1">
    <property type="entry name" value="OUTER-MEMBRANE LIPOPROTEIN CARRIER PROTEIN"/>
    <property type="match status" value="1"/>
</dbReference>
<reference evidence="2 3" key="1">
    <citation type="journal article" date="2007" name="Proc. Natl. Acad. Sci. U.S.A.">
        <title>The genome of Syntrophus aciditrophicus: life at the thermodynamic limit of microbial growth.</title>
        <authorList>
            <person name="McInerney M.J."/>
            <person name="Rohlin L."/>
            <person name="Mouttaki H."/>
            <person name="Kim U."/>
            <person name="Krupp R.S."/>
            <person name="Rios-Hernandez L."/>
            <person name="Sieber J."/>
            <person name="Struchtemeyer C.G."/>
            <person name="Bhattacharyya A."/>
            <person name="Campbell J.W."/>
            <person name="Gunsalus R.P."/>
        </authorList>
    </citation>
    <scope>NUCLEOTIDE SEQUENCE [LARGE SCALE GENOMIC DNA]</scope>
    <source>
        <strain evidence="2 3">SB</strain>
    </source>
</reference>
<dbReference type="Proteomes" id="UP000001933">
    <property type="component" value="Chromosome"/>
</dbReference>
<evidence type="ECO:0000313" key="3">
    <source>
        <dbReference type="Proteomes" id="UP000001933"/>
    </source>
</evidence>
<keyword evidence="2" id="KW-0449">Lipoprotein</keyword>
<accession>Q2LRK4</accession>
<name>Q2LRK4_SYNAS</name>
<dbReference type="HOGENOM" id="CLU_087560_2_0_7"/>
<evidence type="ECO:0000313" key="2">
    <source>
        <dbReference type="EMBL" id="ABC76716.1"/>
    </source>
</evidence>
<dbReference type="PANTHER" id="PTHR35869">
    <property type="entry name" value="OUTER-MEMBRANE LIPOPROTEIN CARRIER PROTEIN"/>
    <property type="match status" value="1"/>
</dbReference>
<dbReference type="eggNOG" id="COG2834">
    <property type="taxonomic scope" value="Bacteria"/>
</dbReference>
<dbReference type="KEGG" id="sat:SYN_00884"/>
<keyword evidence="1" id="KW-0732">Signal</keyword>
<protein>
    <submittedName>
        <fullName evidence="2">Outer membrane lipoprotein carrier protein</fullName>
    </submittedName>
</protein>
<gene>
    <name evidence="2" type="ORF">SYN_00884</name>
</gene>
<dbReference type="AlphaFoldDB" id="Q2LRK4"/>
<dbReference type="InterPro" id="IPR029046">
    <property type="entry name" value="LolA/LolB/LppX"/>
</dbReference>
<organism evidence="2 3">
    <name type="scientific">Syntrophus aciditrophicus (strain SB)</name>
    <dbReference type="NCBI Taxonomy" id="56780"/>
    <lineage>
        <taxon>Bacteria</taxon>
        <taxon>Pseudomonadati</taxon>
        <taxon>Thermodesulfobacteriota</taxon>
        <taxon>Syntrophia</taxon>
        <taxon>Syntrophales</taxon>
        <taxon>Syntrophaceae</taxon>
        <taxon>Syntrophus</taxon>
    </lineage>
</organism>
<dbReference type="InterPro" id="IPR004564">
    <property type="entry name" value="OM_lipoprot_carrier_LolA-like"/>
</dbReference>
<evidence type="ECO:0000256" key="1">
    <source>
        <dbReference type="ARBA" id="ARBA00022729"/>
    </source>
</evidence>
<dbReference type="Pfam" id="PF03548">
    <property type="entry name" value="LolA"/>
    <property type="match status" value="1"/>
</dbReference>
<dbReference type="SUPFAM" id="SSF89392">
    <property type="entry name" value="Prokaryotic lipoproteins and lipoprotein localization factors"/>
    <property type="match status" value="1"/>
</dbReference>
<dbReference type="InParanoid" id="Q2LRK4"/>
<dbReference type="EMBL" id="CP000252">
    <property type="protein sequence ID" value="ABC76716.1"/>
    <property type="molecule type" value="Genomic_DNA"/>
</dbReference>
<proteinExistence type="predicted"/>
<keyword evidence="3" id="KW-1185">Reference proteome</keyword>
<sequence length="237" mass="27201">MIMNYNENQKRCFCRGRIILSVLVFLGILSWGSGSLQAAEPLSLSALISRMQVAYERTRDLKASFIQEVSLKSMGRAEREEGILYLKNPKRMLWDYHKPQMKKLVVNPQKAWLYVPEDHVVYVQNADQIFKSKMAVRFLSGMGKLQEDFSIRFAASGAVDKEGNYQLTLVPKRPGLGTDQLNLTVDKKSYQIIEGSFTDTYGNETRIQFRNIRVNNRLSDSLFNFRVPTGVEVFNMP</sequence>